<evidence type="ECO:0000256" key="7">
    <source>
        <dbReference type="ARBA" id="ARBA00023125"/>
    </source>
</evidence>
<evidence type="ECO:0000256" key="6">
    <source>
        <dbReference type="ARBA" id="ARBA00023015"/>
    </source>
</evidence>
<keyword evidence="8" id="KW-0804">Transcription</keyword>
<dbReference type="Pfam" id="PF00096">
    <property type="entry name" value="zf-C2H2"/>
    <property type="match status" value="3"/>
</dbReference>
<evidence type="ECO:0000256" key="5">
    <source>
        <dbReference type="ARBA" id="ARBA00022833"/>
    </source>
</evidence>
<dbReference type="Proteomes" id="UP000494106">
    <property type="component" value="Unassembled WGS sequence"/>
</dbReference>
<keyword evidence="7" id="KW-0238">DNA-binding</keyword>
<keyword evidence="14" id="KW-1185">Reference proteome</keyword>
<sequence length="331" mass="38514">MSDLPKPESSNSIKTETHACPDPECAKVFSTTIKLNVHLRLEHNVKFKCSLCSKTFDTNAKLVSHKSVHEDESRSYVCHGCKLAFSDHCDYLIHEFTHSKFRSKFECPECGLISLFRSAIQRHVQKHFDKKQTCPICFEEIQTSKLPSHVGLHNSNRECVECGKRLLGQKQFDEHMTVHTGVKIHQCLYCGKGFGTKNQKAVHTRIHTNERLYSCKYCYRKFIQITDMKRHQAGHDKIRNIECQICKKKFIRAIDLQCHMKTHTKKYSCPECGKRFSVIVSLKLHLLQVHSSERPVECKPCAKRFASEHHYREHTTSKIHKRNLFKETKDS</sequence>
<dbReference type="EMBL" id="CADEBC010000147">
    <property type="protein sequence ID" value="CAB3224511.1"/>
    <property type="molecule type" value="Genomic_DNA"/>
</dbReference>
<feature type="domain" description="C2H2-type" evidence="12">
    <location>
        <begin position="18"/>
        <end position="48"/>
    </location>
</feature>
<dbReference type="AlphaFoldDB" id="A0A8S0YZ80"/>
<dbReference type="SMART" id="SM00355">
    <property type="entry name" value="ZnF_C2H2"/>
    <property type="match status" value="11"/>
</dbReference>
<dbReference type="InterPro" id="IPR036236">
    <property type="entry name" value="Znf_C2H2_sf"/>
</dbReference>
<evidence type="ECO:0000256" key="1">
    <source>
        <dbReference type="ARBA" id="ARBA00004123"/>
    </source>
</evidence>
<feature type="domain" description="C2H2-type" evidence="12">
    <location>
        <begin position="296"/>
        <end position="320"/>
    </location>
</feature>
<dbReference type="InterPro" id="IPR013087">
    <property type="entry name" value="Znf_C2H2_type"/>
</dbReference>
<dbReference type="Gene3D" id="3.30.160.60">
    <property type="entry name" value="Classic Zinc Finger"/>
    <property type="match status" value="6"/>
</dbReference>
<dbReference type="GO" id="GO:0005634">
    <property type="term" value="C:nucleus"/>
    <property type="evidence" value="ECO:0007669"/>
    <property type="project" value="UniProtKB-SubCell"/>
</dbReference>
<dbReference type="PROSITE" id="PS50157">
    <property type="entry name" value="ZINC_FINGER_C2H2_2"/>
    <property type="match status" value="10"/>
</dbReference>
<accession>A0A8S0YZ80</accession>
<keyword evidence="9" id="KW-0539">Nucleus</keyword>
<feature type="domain" description="C2H2-type" evidence="12">
    <location>
        <begin position="157"/>
        <end position="184"/>
    </location>
</feature>
<gene>
    <name evidence="13" type="ORF">APLA_LOCUS2014</name>
</gene>
<name>A0A8S0YZ80_ARCPL</name>
<feature type="domain" description="C2H2-type" evidence="12">
    <location>
        <begin position="76"/>
        <end position="103"/>
    </location>
</feature>
<comment type="caution">
    <text evidence="13">The sequence shown here is derived from an EMBL/GenBank/DDBJ whole genome shotgun (WGS) entry which is preliminary data.</text>
</comment>
<keyword evidence="6" id="KW-0805">Transcription regulation</keyword>
<dbReference type="FunFam" id="3.30.160.60:FF:000100">
    <property type="entry name" value="Zinc finger 45-like"/>
    <property type="match status" value="1"/>
</dbReference>
<evidence type="ECO:0000256" key="8">
    <source>
        <dbReference type="ARBA" id="ARBA00023163"/>
    </source>
</evidence>
<evidence type="ECO:0000313" key="13">
    <source>
        <dbReference type="EMBL" id="CAB3224511.1"/>
    </source>
</evidence>
<feature type="region of interest" description="Disordered" evidence="11">
    <location>
        <begin position="312"/>
        <end position="331"/>
    </location>
</feature>
<dbReference type="OrthoDB" id="6077919at2759"/>
<dbReference type="InterPro" id="IPR022755">
    <property type="entry name" value="Znf_C2H2_jaz"/>
</dbReference>
<feature type="domain" description="C2H2-type" evidence="12">
    <location>
        <begin position="47"/>
        <end position="74"/>
    </location>
</feature>
<evidence type="ECO:0000256" key="11">
    <source>
        <dbReference type="SAM" id="MobiDB-lite"/>
    </source>
</evidence>
<dbReference type="PANTHER" id="PTHR24384">
    <property type="entry name" value="FINGER PUTATIVE TRANSCRIPTION FACTOR FAMILY-RELATED"/>
    <property type="match status" value="1"/>
</dbReference>
<dbReference type="PROSITE" id="PS00028">
    <property type="entry name" value="ZINC_FINGER_C2H2_1"/>
    <property type="match status" value="8"/>
</dbReference>
<dbReference type="PANTHER" id="PTHR24384:SF189">
    <property type="entry name" value="C2H2-TYPE DOMAIN-CONTAINING PROTEIN-RELATED"/>
    <property type="match status" value="1"/>
</dbReference>
<feature type="domain" description="C2H2-type" evidence="12">
    <location>
        <begin position="213"/>
        <end position="240"/>
    </location>
</feature>
<feature type="domain" description="C2H2-type" evidence="12">
    <location>
        <begin position="267"/>
        <end position="295"/>
    </location>
</feature>
<keyword evidence="4 10" id="KW-0863">Zinc-finger</keyword>
<dbReference type="SUPFAM" id="SSF57667">
    <property type="entry name" value="beta-beta-alpha zinc fingers"/>
    <property type="match status" value="4"/>
</dbReference>
<evidence type="ECO:0000313" key="14">
    <source>
        <dbReference type="Proteomes" id="UP000494106"/>
    </source>
</evidence>
<reference evidence="13 14" key="1">
    <citation type="submission" date="2020-04" db="EMBL/GenBank/DDBJ databases">
        <authorList>
            <person name="Wallbank WR R."/>
            <person name="Pardo Diaz C."/>
            <person name="Kozak K."/>
            <person name="Martin S."/>
            <person name="Jiggins C."/>
            <person name="Moest M."/>
            <person name="Warren A I."/>
            <person name="Byers J.R.P. K."/>
            <person name="Montejo-Kovacevich G."/>
            <person name="Yen C E."/>
        </authorList>
    </citation>
    <scope>NUCLEOTIDE SEQUENCE [LARGE SCALE GENOMIC DNA]</scope>
</reference>
<feature type="domain" description="C2H2-type" evidence="12">
    <location>
        <begin position="105"/>
        <end position="132"/>
    </location>
</feature>
<protein>
    <recommendedName>
        <fullName evidence="12">C2H2-type domain-containing protein</fullName>
    </recommendedName>
</protein>
<proteinExistence type="predicted"/>
<comment type="subcellular location">
    <subcellularLocation>
        <location evidence="1">Nucleus</location>
    </subcellularLocation>
</comment>
<evidence type="ECO:0000256" key="2">
    <source>
        <dbReference type="ARBA" id="ARBA00022723"/>
    </source>
</evidence>
<keyword evidence="3" id="KW-0677">Repeat</keyword>
<dbReference type="Pfam" id="PF12171">
    <property type="entry name" value="zf-C2H2_jaz"/>
    <property type="match status" value="1"/>
</dbReference>
<feature type="domain" description="C2H2-type" evidence="12">
    <location>
        <begin position="185"/>
        <end position="212"/>
    </location>
</feature>
<evidence type="ECO:0000256" key="3">
    <source>
        <dbReference type="ARBA" id="ARBA00022737"/>
    </source>
</evidence>
<evidence type="ECO:0000256" key="9">
    <source>
        <dbReference type="ARBA" id="ARBA00023242"/>
    </source>
</evidence>
<evidence type="ECO:0000256" key="10">
    <source>
        <dbReference type="PROSITE-ProRule" id="PRU00042"/>
    </source>
</evidence>
<keyword evidence="5" id="KW-0862">Zinc</keyword>
<evidence type="ECO:0000256" key="4">
    <source>
        <dbReference type="ARBA" id="ARBA00022771"/>
    </source>
</evidence>
<dbReference type="InterPro" id="IPR050752">
    <property type="entry name" value="C2H2-ZF_domain"/>
</dbReference>
<dbReference type="GO" id="GO:0008270">
    <property type="term" value="F:zinc ion binding"/>
    <property type="evidence" value="ECO:0007669"/>
    <property type="project" value="UniProtKB-KW"/>
</dbReference>
<dbReference type="GO" id="GO:0000978">
    <property type="term" value="F:RNA polymerase II cis-regulatory region sequence-specific DNA binding"/>
    <property type="evidence" value="ECO:0007669"/>
    <property type="project" value="TreeGrafter"/>
</dbReference>
<keyword evidence="2" id="KW-0479">Metal-binding</keyword>
<feature type="domain" description="C2H2-type" evidence="12">
    <location>
        <begin position="241"/>
        <end position="268"/>
    </location>
</feature>
<dbReference type="GO" id="GO:0000981">
    <property type="term" value="F:DNA-binding transcription factor activity, RNA polymerase II-specific"/>
    <property type="evidence" value="ECO:0007669"/>
    <property type="project" value="TreeGrafter"/>
</dbReference>
<organism evidence="13 14">
    <name type="scientific">Arctia plantaginis</name>
    <name type="common">Wood tiger moth</name>
    <name type="synonym">Phalaena plantaginis</name>
    <dbReference type="NCBI Taxonomy" id="874455"/>
    <lineage>
        <taxon>Eukaryota</taxon>
        <taxon>Metazoa</taxon>
        <taxon>Ecdysozoa</taxon>
        <taxon>Arthropoda</taxon>
        <taxon>Hexapoda</taxon>
        <taxon>Insecta</taxon>
        <taxon>Pterygota</taxon>
        <taxon>Neoptera</taxon>
        <taxon>Endopterygota</taxon>
        <taxon>Lepidoptera</taxon>
        <taxon>Glossata</taxon>
        <taxon>Ditrysia</taxon>
        <taxon>Noctuoidea</taxon>
        <taxon>Erebidae</taxon>
        <taxon>Arctiinae</taxon>
        <taxon>Arctia</taxon>
    </lineage>
</organism>
<evidence type="ECO:0000259" key="12">
    <source>
        <dbReference type="PROSITE" id="PS50157"/>
    </source>
</evidence>